<keyword evidence="3" id="KW-1185">Reference proteome</keyword>
<feature type="compositionally biased region" description="Polar residues" evidence="1">
    <location>
        <begin position="204"/>
        <end position="222"/>
    </location>
</feature>
<feature type="region of interest" description="Disordered" evidence="1">
    <location>
        <begin position="259"/>
        <end position="282"/>
    </location>
</feature>
<sequence length="282" mass="30987">MCRFSSEHADFTLDAGLTDVPYVLRRHRTTAECMPDTGGDRLCPMSRARPSGRAHLYAKVQTMRPRTSHGKQGVPQEASPATATSAYPRTPSQDHGNLPTTAPTTSCCLPSAASKPGSGQHSSPVPLVATSKLVFSHRTRMCCTTILPPIAFTENPCARQQPPHSTIIARKCATQETVLEAQAARREQLERRIEELLPHVQKITQAPTESTSQVTPASSVMQQPCVPPTPSDIERLEKLTRKIAQQMESCITAIEQRQEVNETVRRKNRRKQKTPGPSNPPS</sequence>
<feature type="region of interest" description="Disordered" evidence="1">
    <location>
        <begin position="204"/>
        <end position="231"/>
    </location>
</feature>
<name>A0A9J6HCC9_HAELO</name>
<evidence type="ECO:0000256" key="1">
    <source>
        <dbReference type="SAM" id="MobiDB-lite"/>
    </source>
</evidence>
<organism evidence="2 3">
    <name type="scientific">Haemaphysalis longicornis</name>
    <name type="common">Bush tick</name>
    <dbReference type="NCBI Taxonomy" id="44386"/>
    <lineage>
        <taxon>Eukaryota</taxon>
        <taxon>Metazoa</taxon>
        <taxon>Ecdysozoa</taxon>
        <taxon>Arthropoda</taxon>
        <taxon>Chelicerata</taxon>
        <taxon>Arachnida</taxon>
        <taxon>Acari</taxon>
        <taxon>Parasitiformes</taxon>
        <taxon>Ixodida</taxon>
        <taxon>Ixodoidea</taxon>
        <taxon>Ixodidae</taxon>
        <taxon>Haemaphysalinae</taxon>
        <taxon>Haemaphysalis</taxon>
    </lineage>
</organism>
<dbReference type="EMBL" id="JABSTR010003767">
    <property type="protein sequence ID" value="KAH9385044.1"/>
    <property type="molecule type" value="Genomic_DNA"/>
</dbReference>
<protein>
    <submittedName>
        <fullName evidence="2">Uncharacterized protein</fullName>
    </submittedName>
</protein>
<comment type="caution">
    <text evidence="2">The sequence shown here is derived from an EMBL/GenBank/DDBJ whole genome shotgun (WGS) entry which is preliminary data.</text>
</comment>
<reference evidence="2 3" key="1">
    <citation type="journal article" date="2020" name="Cell">
        <title>Large-Scale Comparative Analyses of Tick Genomes Elucidate Their Genetic Diversity and Vector Capacities.</title>
        <authorList>
            <consortium name="Tick Genome and Microbiome Consortium (TIGMIC)"/>
            <person name="Jia N."/>
            <person name="Wang J."/>
            <person name="Shi W."/>
            <person name="Du L."/>
            <person name="Sun Y."/>
            <person name="Zhan W."/>
            <person name="Jiang J.F."/>
            <person name="Wang Q."/>
            <person name="Zhang B."/>
            <person name="Ji P."/>
            <person name="Bell-Sakyi L."/>
            <person name="Cui X.M."/>
            <person name="Yuan T.T."/>
            <person name="Jiang B.G."/>
            <person name="Yang W.F."/>
            <person name="Lam T.T."/>
            <person name="Chang Q.C."/>
            <person name="Ding S.J."/>
            <person name="Wang X.J."/>
            <person name="Zhu J.G."/>
            <person name="Ruan X.D."/>
            <person name="Zhao L."/>
            <person name="Wei J.T."/>
            <person name="Ye R.Z."/>
            <person name="Que T.C."/>
            <person name="Du C.H."/>
            <person name="Zhou Y.H."/>
            <person name="Cheng J.X."/>
            <person name="Dai P.F."/>
            <person name="Guo W.B."/>
            <person name="Han X.H."/>
            <person name="Huang E.J."/>
            <person name="Li L.F."/>
            <person name="Wei W."/>
            <person name="Gao Y.C."/>
            <person name="Liu J.Z."/>
            <person name="Shao H.Z."/>
            <person name="Wang X."/>
            <person name="Wang C.C."/>
            <person name="Yang T.C."/>
            <person name="Huo Q.B."/>
            <person name="Li W."/>
            <person name="Chen H.Y."/>
            <person name="Chen S.E."/>
            <person name="Zhou L.G."/>
            <person name="Ni X.B."/>
            <person name="Tian J.H."/>
            <person name="Sheng Y."/>
            <person name="Liu T."/>
            <person name="Pan Y.S."/>
            <person name="Xia L.Y."/>
            <person name="Li J."/>
            <person name="Zhao F."/>
            <person name="Cao W.C."/>
        </authorList>
    </citation>
    <scope>NUCLEOTIDE SEQUENCE [LARGE SCALE GENOMIC DNA]</scope>
    <source>
        <strain evidence="2">HaeL-2018</strain>
    </source>
</reference>
<proteinExistence type="predicted"/>
<evidence type="ECO:0000313" key="2">
    <source>
        <dbReference type="EMBL" id="KAH9385044.1"/>
    </source>
</evidence>
<evidence type="ECO:0000313" key="3">
    <source>
        <dbReference type="Proteomes" id="UP000821853"/>
    </source>
</evidence>
<feature type="compositionally biased region" description="Polar residues" evidence="1">
    <location>
        <begin position="79"/>
        <end position="108"/>
    </location>
</feature>
<feature type="region of interest" description="Disordered" evidence="1">
    <location>
        <begin position="62"/>
        <end position="125"/>
    </location>
</feature>
<dbReference type="AlphaFoldDB" id="A0A9J6HCC9"/>
<gene>
    <name evidence="2" type="ORF">HPB48_027083</name>
</gene>
<accession>A0A9J6HCC9</accession>
<dbReference type="Proteomes" id="UP000821853">
    <property type="component" value="Unassembled WGS sequence"/>
</dbReference>
<dbReference type="VEuPathDB" id="VectorBase:HLOH_052664"/>